<evidence type="ECO:0000256" key="1">
    <source>
        <dbReference type="SAM" id="SignalP"/>
    </source>
</evidence>
<accession>A0A0K2U5M8</accession>
<sequence length="232" mass="26482">MMFKFNKVVAWIVYFFIFFSCTKGQPINSEQENQDHQRTAQQCVYLAELKLTQRIKNNTVDIVHAMCTSFNDKVICMNTYYSKCFNPRVAQQSTNQYIGNQLKTILNHSNILDVQKFLHCSVFQSYFQDSNCTNEDFFQSQMQQAENCIKSKTQELSPKTIVAVALSGTLVVQYLVNIVCDIVVSISTGCANPCHSQQFLDDNIRNLFLQLETLAQVQDPSFTLNTCLSVDG</sequence>
<feature type="signal peptide" evidence="1">
    <location>
        <begin position="1"/>
        <end position="24"/>
    </location>
</feature>
<keyword evidence="1" id="KW-0732">Signal</keyword>
<protein>
    <submittedName>
        <fullName evidence="2">Uncharacterized protein</fullName>
    </submittedName>
</protein>
<dbReference type="EMBL" id="HACA01016223">
    <property type="protein sequence ID" value="CDW33584.1"/>
    <property type="molecule type" value="Transcribed_RNA"/>
</dbReference>
<dbReference type="PROSITE" id="PS51257">
    <property type="entry name" value="PROKAR_LIPOPROTEIN"/>
    <property type="match status" value="1"/>
</dbReference>
<reference evidence="2" key="1">
    <citation type="submission" date="2014-05" db="EMBL/GenBank/DDBJ databases">
        <authorList>
            <person name="Chronopoulou M."/>
        </authorList>
    </citation>
    <scope>NUCLEOTIDE SEQUENCE</scope>
    <source>
        <tissue evidence="2">Whole organism</tissue>
    </source>
</reference>
<feature type="chain" id="PRO_5005488382" evidence="1">
    <location>
        <begin position="25"/>
        <end position="232"/>
    </location>
</feature>
<name>A0A0K2U5M8_LEPSM</name>
<evidence type="ECO:0000313" key="2">
    <source>
        <dbReference type="EMBL" id="CDW33584.1"/>
    </source>
</evidence>
<organism evidence="2">
    <name type="scientific">Lepeophtheirus salmonis</name>
    <name type="common">Salmon louse</name>
    <name type="synonym">Caligus salmonis</name>
    <dbReference type="NCBI Taxonomy" id="72036"/>
    <lineage>
        <taxon>Eukaryota</taxon>
        <taxon>Metazoa</taxon>
        <taxon>Ecdysozoa</taxon>
        <taxon>Arthropoda</taxon>
        <taxon>Crustacea</taxon>
        <taxon>Multicrustacea</taxon>
        <taxon>Hexanauplia</taxon>
        <taxon>Copepoda</taxon>
        <taxon>Siphonostomatoida</taxon>
        <taxon>Caligidae</taxon>
        <taxon>Lepeophtheirus</taxon>
    </lineage>
</organism>
<proteinExistence type="predicted"/>
<dbReference type="AlphaFoldDB" id="A0A0K2U5M8"/>